<dbReference type="InterPro" id="IPR008271">
    <property type="entry name" value="Ser/Thr_kinase_AS"/>
</dbReference>
<evidence type="ECO:0000256" key="4">
    <source>
        <dbReference type="ARBA" id="ARBA00022679"/>
    </source>
</evidence>
<keyword evidence="9 15" id="KW-0067">ATP-binding</keyword>
<keyword evidence="8 18" id="KW-0418">Kinase</keyword>
<evidence type="ECO:0000256" key="5">
    <source>
        <dbReference type="ARBA" id="ARBA00022692"/>
    </source>
</evidence>
<dbReference type="Pfam" id="PF00069">
    <property type="entry name" value="Pkinase"/>
    <property type="match status" value="1"/>
</dbReference>
<dbReference type="PANTHER" id="PTHR27005:SF283">
    <property type="entry name" value="OS02G0633066 PROTEIN"/>
    <property type="match status" value="1"/>
</dbReference>
<evidence type="ECO:0000313" key="18">
    <source>
        <dbReference type="EMBL" id="KAK1355652.1"/>
    </source>
</evidence>
<dbReference type="InterPro" id="IPR009030">
    <property type="entry name" value="Growth_fac_rcpt_cys_sf"/>
</dbReference>
<keyword evidence="11 16" id="KW-0472">Membrane</keyword>
<feature type="binding site" evidence="15">
    <location>
        <position position="338"/>
    </location>
    <ligand>
        <name>ATP</name>
        <dbReference type="ChEBI" id="CHEBI:30616"/>
    </ligand>
</feature>
<dbReference type="PROSITE" id="PS00107">
    <property type="entry name" value="PROTEIN_KINASE_ATP"/>
    <property type="match status" value="1"/>
</dbReference>
<dbReference type="Gene3D" id="1.10.510.10">
    <property type="entry name" value="Transferase(Phosphotransferase) domain 1"/>
    <property type="match status" value="1"/>
</dbReference>
<dbReference type="PROSITE" id="PS50011">
    <property type="entry name" value="PROTEIN_KINASE_DOM"/>
    <property type="match status" value="1"/>
</dbReference>
<feature type="transmembrane region" description="Helical" evidence="16">
    <location>
        <begin position="237"/>
        <end position="259"/>
    </location>
</feature>
<dbReference type="PROSITE" id="PS01186">
    <property type="entry name" value="EGF_2"/>
    <property type="match status" value="1"/>
</dbReference>
<evidence type="ECO:0000256" key="11">
    <source>
        <dbReference type="ARBA" id="ARBA00023136"/>
    </source>
</evidence>
<comment type="subcellular location">
    <subcellularLocation>
        <location evidence="1">Membrane</location>
        <topology evidence="1">Single-pass type I membrane protein</topology>
    </subcellularLocation>
</comment>
<evidence type="ECO:0000256" key="1">
    <source>
        <dbReference type="ARBA" id="ARBA00004479"/>
    </source>
</evidence>
<dbReference type="GO" id="GO:0007166">
    <property type="term" value="P:cell surface receptor signaling pathway"/>
    <property type="evidence" value="ECO:0007669"/>
    <property type="project" value="InterPro"/>
</dbReference>
<dbReference type="EMBL" id="JAUIZM010000011">
    <property type="protein sequence ID" value="KAK1355652.1"/>
    <property type="molecule type" value="Genomic_DNA"/>
</dbReference>
<evidence type="ECO:0000256" key="8">
    <source>
        <dbReference type="ARBA" id="ARBA00022777"/>
    </source>
</evidence>
<evidence type="ECO:0000256" key="3">
    <source>
        <dbReference type="ARBA" id="ARBA00022536"/>
    </source>
</evidence>
<keyword evidence="4" id="KW-0808">Transferase</keyword>
<dbReference type="CDD" id="cd00054">
    <property type="entry name" value="EGF_CA"/>
    <property type="match status" value="1"/>
</dbReference>
<dbReference type="SMART" id="SM00181">
    <property type="entry name" value="EGF"/>
    <property type="match status" value="1"/>
</dbReference>
<evidence type="ECO:0000256" key="12">
    <source>
        <dbReference type="ARBA" id="ARBA00023157"/>
    </source>
</evidence>
<dbReference type="InterPro" id="IPR000719">
    <property type="entry name" value="Prot_kinase_dom"/>
</dbReference>
<keyword evidence="3" id="KW-0245">EGF-like domain</keyword>
<dbReference type="SMART" id="SM00179">
    <property type="entry name" value="EGF_CA"/>
    <property type="match status" value="1"/>
</dbReference>
<comment type="catalytic activity">
    <reaction evidence="13">
        <text>L-seryl-[protein] + ATP = O-phospho-L-seryl-[protein] + ADP + H(+)</text>
        <dbReference type="Rhea" id="RHEA:17989"/>
        <dbReference type="Rhea" id="RHEA-COMP:9863"/>
        <dbReference type="Rhea" id="RHEA-COMP:11604"/>
        <dbReference type="ChEBI" id="CHEBI:15378"/>
        <dbReference type="ChEBI" id="CHEBI:29999"/>
        <dbReference type="ChEBI" id="CHEBI:30616"/>
        <dbReference type="ChEBI" id="CHEBI:83421"/>
        <dbReference type="ChEBI" id="CHEBI:456216"/>
    </reaction>
</comment>
<proteinExistence type="predicted"/>
<dbReference type="Proteomes" id="UP001237642">
    <property type="component" value="Unassembled WGS sequence"/>
</dbReference>
<dbReference type="InterPro" id="IPR000742">
    <property type="entry name" value="EGF"/>
</dbReference>
<dbReference type="PROSITE" id="PS00108">
    <property type="entry name" value="PROTEIN_KINASE_ST"/>
    <property type="match status" value="1"/>
</dbReference>
<dbReference type="InterPro" id="IPR001881">
    <property type="entry name" value="EGF-like_Ca-bd_dom"/>
</dbReference>
<evidence type="ECO:0000256" key="16">
    <source>
        <dbReference type="SAM" id="Phobius"/>
    </source>
</evidence>
<dbReference type="AlphaFoldDB" id="A0AAD8M123"/>
<dbReference type="InterPro" id="IPR049883">
    <property type="entry name" value="NOTCH1_EGF-like"/>
</dbReference>
<keyword evidence="12" id="KW-1015">Disulfide bond</keyword>
<dbReference type="GO" id="GO:0004674">
    <property type="term" value="F:protein serine/threonine kinase activity"/>
    <property type="evidence" value="ECO:0007669"/>
    <property type="project" value="UniProtKB-KW"/>
</dbReference>
<evidence type="ECO:0000256" key="6">
    <source>
        <dbReference type="ARBA" id="ARBA00022729"/>
    </source>
</evidence>
<sequence length="524" mass="58549">MNPFFDITCDNSTNPPKAFTKIDDLQVYDISNTELRVSNRLAYRCYTSGYLSEGHKSLLSLKGTSYMYSNANVFTVIGCDDYAAYTNTIPSAIILKDVVLHAKILRKFLKRSALAVAVVKYPSTSFSISKSSFKAIITIQMSQPSITAGMHLSVKRQLQVPRGYRGYRCSCKQGYEGNPYLSPGCNDIDECDNPEKGNCQQICNKILGSYYCSCKDGYRPDGYSCIAKSSKSQPVKFILGMVFSCVSMIIGINWLYCILQKRKHTQLREKFFQQNGGLLLRQQRTSEGDTNESTKLFTDEDLKKATNNYADDRILGQGGYGFVYKGVLPNQHVVAIKKSKVMDKSQTEQFINEVVILTQINHRNVVKLLGCCLECEVPLLVYEFVPNGTLFDHVHKIEAGKSWLSLDNRLRIAAESSGALAYLHSAASIPIMHRDVKLANILLDDNLFAKIADFGASRLVPMDQTEVTTLVQGTLGYLDPEYFHSGQLTNKSDVYSFGVVLAELLTGRQPICMVLDSYIYSICS</sequence>
<dbReference type="Pfam" id="PF07645">
    <property type="entry name" value="EGF_CA"/>
    <property type="match status" value="1"/>
</dbReference>
<dbReference type="Gene3D" id="3.30.200.20">
    <property type="entry name" value="Phosphorylase Kinase, domain 1"/>
    <property type="match status" value="1"/>
</dbReference>
<evidence type="ECO:0000256" key="9">
    <source>
        <dbReference type="ARBA" id="ARBA00022840"/>
    </source>
</evidence>
<keyword evidence="19" id="KW-1185">Reference proteome</keyword>
<evidence type="ECO:0000313" key="19">
    <source>
        <dbReference type="Proteomes" id="UP001237642"/>
    </source>
</evidence>
<evidence type="ECO:0000256" key="2">
    <source>
        <dbReference type="ARBA" id="ARBA00022527"/>
    </source>
</evidence>
<keyword evidence="7 15" id="KW-0547">Nucleotide-binding</keyword>
<dbReference type="InterPro" id="IPR045274">
    <property type="entry name" value="WAK-like"/>
</dbReference>
<dbReference type="InterPro" id="IPR017441">
    <property type="entry name" value="Protein_kinase_ATP_BS"/>
</dbReference>
<keyword evidence="10 16" id="KW-1133">Transmembrane helix</keyword>
<gene>
    <name evidence="18" type="ORF">POM88_048908</name>
</gene>
<evidence type="ECO:0000259" key="17">
    <source>
        <dbReference type="PROSITE" id="PS50011"/>
    </source>
</evidence>
<dbReference type="PANTHER" id="PTHR27005">
    <property type="entry name" value="WALL-ASSOCIATED RECEPTOR KINASE-LIKE 21"/>
    <property type="match status" value="1"/>
</dbReference>
<name>A0AAD8M123_9APIA</name>
<protein>
    <submittedName>
        <fullName evidence="18">Wall-associated receptor kinase-like 16</fullName>
    </submittedName>
</protein>
<dbReference type="SUPFAM" id="SSF56112">
    <property type="entry name" value="Protein kinase-like (PK-like)"/>
    <property type="match status" value="1"/>
</dbReference>
<comment type="caution">
    <text evidence="18">The sequence shown here is derived from an EMBL/GenBank/DDBJ whole genome shotgun (WGS) entry which is preliminary data.</text>
</comment>
<evidence type="ECO:0000256" key="13">
    <source>
        <dbReference type="ARBA" id="ARBA00047558"/>
    </source>
</evidence>
<evidence type="ECO:0000256" key="15">
    <source>
        <dbReference type="PROSITE-ProRule" id="PRU10141"/>
    </source>
</evidence>
<dbReference type="InterPro" id="IPR011009">
    <property type="entry name" value="Kinase-like_dom_sf"/>
</dbReference>
<comment type="catalytic activity">
    <reaction evidence="14">
        <text>L-threonyl-[protein] + ATP = O-phospho-L-threonyl-[protein] + ADP + H(+)</text>
        <dbReference type="Rhea" id="RHEA:46608"/>
        <dbReference type="Rhea" id="RHEA-COMP:11060"/>
        <dbReference type="Rhea" id="RHEA-COMP:11605"/>
        <dbReference type="ChEBI" id="CHEBI:15378"/>
        <dbReference type="ChEBI" id="CHEBI:30013"/>
        <dbReference type="ChEBI" id="CHEBI:30616"/>
        <dbReference type="ChEBI" id="CHEBI:61977"/>
        <dbReference type="ChEBI" id="CHEBI:456216"/>
    </reaction>
</comment>
<dbReference type="GO" id="GO:0005886">
    <property type="term" value="C:plasma membrane"/>
    <property type="evidence" value="ECO:0007669"/>
    <property type="project" value="TreeGrafter"/>
</dbReference>
<dbReference type="SMART" id="SM00220">
    <property type="entry name" value="S_TKc"/>
    <property type="match status" value="1"/>
</dbReference>
<reference evidence="18" key="1">
    <citation type="submission" date="2023-02" db="EMBL/GenBank/DDBJ databases">
        <title>Genome of toxic invasive species Heracleum sosnowskyi carries increased number of genes despite the absence of recent whole-genome duplications.</title>
        <authorList>
            <person name="Schelkunov M."/>
            <person name="Shtratnikova V."/>
            <person name="Makarenko M."/>
            <person name="Klepikova A."/>
            <person name="Omelchenko D."/>
            <person name="Novikova G."/>
            <person name="Obukhova E."/>
            <person name="Bogdanov V."/>
            <person name="Penin A."/>
            <person name="Logacheva M."/>
        </authorList>
    </citation>
    <scope>NUCLEOTIDE SEQUENCE</scope>
    <source>
        <strain evidence="18">Hsosn_3</strain>
        <tissue evidence="18">Leaf</tissue>
    </source>
</reference>
<evidence type="ECO:0000256" key="10">
    <source>
        <dbReference type="ARBA" id="ARBA00022989"/>
    </source>
</evidence>
<dbReference type="Gene3D" id="2.10.25.10">
    <property type="entry name" value="Laminin"/>
    <property type="match status" value="1"/>
</dbReference>
<keyword evidence="5 16" id="KW-0812">Transmembrane</keyword>
<accession>A0AAD8M123</accession>
<evidence type="ECO:0000256" key="7">
    <source>
        <dbReference type="ARBA" id="ARBA00022741"/>
    </source>
</evidence>
<dbReference type="FunFam" id="3.30.200.20:FF:000043">
    <property type="entry name" value="Wall-associated receptor kinase 2"/>
    <property type="match status" value="1"/>
</dbReference>
<feature type="domain" description="Protein kinase" evidence="17">
    <location>
        <begin position="309"/>
        <end position="524"/>
    </location>
</feature>
<evidence type="ECO:0000256" key="14">
    <source>
        <dbReference type="ARBA" id="ARBA00047951"/>
    </source>
</evidence>
<keyword evidence="18" id="KW-0675">Receptor</keyword>
<organism evidence="18 19">
    <name type="scientific">Heracleum sosnowskyi</name>
    <dbReference type="NCBI Taxonomy" id="360622"/>
    <lineage>
        <taxon>Eukaryota</taxon>
        <taxon>Viridiplantae</taxon>
        <taxon>Streptophyta</taxon>
        <taxon>Embryophyta</taxon>
        <taxon>Tracheophyta</taxon>
        <taxon>Spermatophyta</taxon>
        <taxon>Magnoliopsida</taxon>
        <taxon>eudicotyledons</taxon>
        <taxon>Gunneridae</taxon>
        <taxon>Pentapetalae</taxon>
        <taxon>asterids</taxon>
        <taxon>campanulids</taxon>
        <taxon>Apiales</taxon>
        <taxon>Apiaceae</taxon>
        <taxon>Apioideae</taxon>
        <taxon>apioid superclade</taxon>
        <taxon>Tordylieae</taxon>
        <taxon>Tordyliinae</taxon>
        <taxon>Heracleum</taxon>
    </lineage>
</organism>
<dbReference type="GO" id="GO:0005524">
    <property type="term" value="F:ATP binding"/>
    <property type="evidence" value="ECO:0007669"/>
    <property type="project" value="UniProtKB-UniRule"/>
</dbReference>
<dbReference type="SUPFAM" id="SSF57184">
    <property type="entry name" value="Growth factor receptor domain"/>
    <property type="match status" value="1"/>
</dbReference>
<dbReference type="GO" id="GO:0005509">
    <property type="term" value="F:calcium ion binding"/>
    <property type="evidence" value="ECO:0007669"/>
    <property type="project" value="InterPro"/>
</dbReference>
<keyword evidence="2" id="KW-0723">Serine/threonine-protein kinase</keyword>
<keyword evidence="6" id="KW-0732">Signal</keyword>
<reference evidence="18" key="2">
    <citation type="submission" date="2023-05" db="EMBL/GenBank/DDBJ databases">
        <authorList>
            <person name="Schelkunov M.I."/>
        </authorList>
    </citation>
    <scope>NUCLEOTIDE SEQUENCE</scope>
    <source>
        <strain evidence="18">Hsosn_3</strain>
        <tissue evidence="18">Leaf</tissue>
    </source>
</reference>